<accession>A0A8X6X7R7</accession>
<dbReference type="Proteomes" id="UP000886998">
    <property type="component" value="Unassembled WGS sequence"/>
</dbReference>
<proteinExistence type="predicted"/>
<reference evidence="1" key="1">
    <citation type="submission" date="2020-08" db="EMBL/GenBank/DDBJ databases">
        <title>Multicomponent nature underlies the extraordinary mechanical properties of spider dragline silk.</title>
        <authorList>
            <person name="Kono N."/>
            <person name="Nakamura H."/>
            <person name="Mori M."/>
            <person name="Yoshida Y."/>
            <person name="Ohtoshi R."/>
            <person name="Malay A.D."/>
            <person name="Moran D.A.P."/>
            <person name="Tomita M."/>
            <person name="Numata K."/>
            <person name="Arakawa K."/>
        </authorList>
    </citation>
    <scope>NUCLEOTIDE SEQUENCE</scope>
</reference>
<comment type="caution">
    <text evidence="1">The sequence shown here is derived from an EMBL/GenBank/DDBJ whole genome shotgun (WGS) entry which is preliminary data.</text>
</comment>
<evidence type="ECO:0000313" key="1">
    <source>
        <dbReference type="EMBL" id="GFY48623.1"/>
    </source>
</evidence>
<dbReference type="OrthoDB" id="6436321at2759"/>
<evidence type="ECO:0000313" key="2">
    <source>
        <dbReference type="Proteomes" id="UP000886998"/>
    </source>
</evidence>
<keyword evidence="2" id="KW-1185">Reference proteome</keyword>
<name>A0A8X6X7R7_9ARAC</name>
<protein>
    <submittedName>
        <fullName evidence="1">Retrovirus-related Pol polyprotein from transposon 297</fullName>
    </submittedName>
</protein>
<dbReference type="AlphaFoldDB" id="A0A8X6X7R7"/>
<organism evidence="1 2">
    <name type="scientific">Trichonephila inaurata madagascariensis</name>
    <dbReference type="NCBI Taxonomy" id="2747483"/>
    <lineage>
        <taxon>Eukaryota</taxon>
        <taxon>Metazoa</taxon>
        <taxon>Ecdysozoa</taxon>
        <taxon>Arthropoda</taxon>
        <taxon>Chelicerata</taxon>
        <taxon>Arachnida</taxon>
        <taxon>Araneae</taxon>
        <taxon>Araneomorphae</taxon>
        <taxon>Entelegynae</taxon>
        <taxon>Araneoidea</taxon>
        <taxon>Nephilidae</taxon>
        <taxon>Trichonephila</taxon>
        <taxon>Trichonephila inaurata</taxon>
    </lineage>
</organism>
<dbReference type="EMBL" id="BMAV01006560">
    <property type="protein sequence ID" value="GFY48623.1"/>
    <property type="molecule type" value="Genomic_DNA"/>
</dbReference>
<gene>
    <name evidence="1" type="primary">pol_436</name>
    <name evidence="1" type="ORF">TNIN_114861</name>
</gene>
<sequence>MNERMESENLEKETLEREVQLEKETREREFQLECLRVKQNIVVTKSVGVKSEGSLLDPSKGKVNGFRMSVLRDTGARVDVICQKYVDRDRMKGEHVWVRHLLDDHMISLPVAEMEIECDLRTVTSKAAVIGIYRP</sequence>